<accession>A0A8J6HJW0</accession>
<name>A0A8J6HJW0_TENMO</name>
<feature type="compositionally biased region" description="Basic residues" evidence="1">
    <location>
        <begin position="1"/>
        <end position="11"/>
    </location>
</feature>
<organism evidence="2 3">
    <name type="scientific">Tenebrio molitor</name>
    <name type="common">Yellow mealworm beetle</name>
    <dbReference type="NCBI Taxonomy" id="7067"/>
    <lineage>
        <taxon>Eukaryota</taxon>
        <taxon>Metazoa</taxon>
        <taxon>Ecdysozoa</taxon>
        <taxon>Arthropoda</taxon>
        <taxon>Hexapoda</taxon>
        <taxon>Insecta</taxon>
        <taxon>Pterygota</taxon>
        <taxon>Neoptera</taxon>
        <taxon>Endopterygota</taxon>
        <taxon>Coleoptera</taxon>
        <taxon>Polyphaga</taxon>
        <taxon>Cucujiformia</taxon>
        <taxon>Tenebrionidae</taxon>
        <taxon>Tenebrio</taxon>
    </lineage>
</organism>
<protein>
    <submittedName>
        <fullName evidence="2">Uncharacterized protein</fullName>
    </submittedName>
</protein>
<sequence>MKKQREKRRGTRKVDKIPQRRHQGAHLHRRQKRRSRKTGRGVDHCVVSAEAQRKDSSKARDAREDGRTERNRDEENYEQPQHPGNRMTPCPGGKPKTRFTALVSQGEKKKRLKEVLKKKQGVQVDQVKKLNPTITITGLGTEWKPEEVVLDI</sequence>
<gene>
    <name evidence="2" type="ORF">GEV33_006460</name>
</gene>
<feature type="compositionally biased region" description="Basic and acidic residues" evidence="1">
    <location>
        <begin position="51"/>
        <end position="74"/>
    </location>
</feature>
<dbReference type="EMBL" id="JABDTM020021715">
    <property type="protein sequence ID" value="KAH0816331.1"/>
    <property type="molecule type" value="Genomic_DNA"/>
</dbReference>
<dbReference type="Proteomes" id="UP000719412">
    <property type="component" value="Unassembled WGS sequence"/>
</dbReference>
<evidence type="ECO:0000313" key="2">
    <source>
        <dbReference type="EMBL" id="KAH0816331.1"/>
    </source>
</evidence>
<keyword evidence="3" id="KW-1185">Reference proteome</keyword>
<reference evidence="2" key="1">
    <citation type="journal article" date="2020" name="J Insects Food Feed">
        <title>The yellow mealworm (Tenebrio molitor) genome: a resource for the emerging insects as food and feed industry.</title>
        <authorList>
            <person name="Eriksson T."/>
            <person name="Andere A."/>
            <person name="Kelstrup H."/>
            <person name="Emery V."/>
            <person name="Picard C."/>
        </authorList>
    </citation>
    <scope>NUCLEOTIDE SEQUENCE</scope>
    <source>
        <strain evidence="2">Stoneville</strain>
        <tissue evidence="2">Whole head</tissue>
    </source>
</reference>
<feature type="compositionally biased region" description="Basic residues" evidence="1">
    <location>
        <begin position="19"/>
        <end position="39"/>
    </location>
</feature>
<evidence type="ECO:0000313" key="3">
    <source>
        <dbReference type="Proteomes" id="UP000719412"/>
    </source>
</evidence>
<evidence type="ECO:0000256" key="1">
    <source>
        <dbReference type="SAM" id="MobiDB-lite"/>
    </source>
</evidence>
<comment type="caution">
    <text evidence="2">The sequence shown here is derived from an EMBL/GenBank/DDBJ whole genome shotgun (WGS) entry which is preliminary data.</text>
</comment>
<reference evidence="2" key="2">
    <citation type="submission" date="2021-08" db="EMBL/GenBank/DDBJ databases">
        <authorList>
            <person name="Eriksson T."/>
        </authorList>
    </citation>
    <scope>NUCLEOTIDE SEQUENCE</scope>
    <source>
        <strain evidence="2">Stoneville</strain>
        <tissue evidence="2">Whole head</tissue>
    </source>
</reference>
<proteinExistence type="predicted"/>
<feature type="region of interest" description="Disordered" evidence="1">
    <location>
        <begin position="1"/>
        <end position="95"/>
    </location>
</feature>
<dbReference type="AlphaFoldDB" id="A0A8J6HJW0"/>